<organism evidence="1 2">
    <name type="scientific">Dovyalis caffra</name>
    <dbReference type="NCBI Taxonomy" id="77055"/>
    <lineage>
        <taxon>Eukaryota</taxon>
        <taxon>Viridiplantae</taxon>
        <taxon>Streptophyta</taxon>
        <taxon>Embryophyta</taxon>
        <taxon>Tracheophyta</taxon>
        <taxon>Spermatophyta</taxon>
        <taxon>Magnoliopsida</taxon>
        <taxon>eudicotyledons</taxon>
        <taxon>Gunneridae</taxon>
        <taxon>Pentapetalae</taxon>
        <taxon>rosids</taxon>
        <taxon>fabids</taxon>
        <taxon>Malpighiales</taxon>
        <taxon>Salicaceae</taxon>
        <taxon>Flacourtieae</taxon>
        <taxon>Dovyalis</taxon>
    </lineage>
</organism>
<evidence type="ECO:0000313" key="1">
    <source>
        <dbReference type="EMBL" id="CAK7343694.1"/>
    </source>
</evidence>
<comment type="caution">
    <text evidence="1">The sequence shown here is derived from an EMBL/GenBank/DDBJ whole genome shotgun (WGS) entry which is preliminary data.</text>
</comment>
<keyword evidence="2" id="KW-1185">Reference proteome</keyword>
<protein>
    <submittedName>
        <fullName evidence="1">Uncharacterized protein</fullName>
    </submittedName>
</protein>
<dbReference type="Proteomes" id="UP001314170">
    <property type="component" value="Unassembled WGS sequence"/>
</dbReference>
<sequence>MAPPTTYIQQRSTCWYAALCILGNPVPGGKHNRLKSHQTGILSGEEGSVVGSWMEFIQEMDHFGASQPVTRDRNKSLGGKE</sequence>
<proteinExistence type="predicted"/>
<reference evidence="1 2" key="1">
    <citation type="submission" date="2024-01" db="EMBL/GenBank/DDBJ databases">
        <authorList>
            <person name="Waweru B."/>
        </authorList>
    </citation>
    <scope>NUCLEOTIDE SEQUENCE [LARGE SCALE GENOMIC DNA]</scope>
</reference>
<gene>
    <name evidence="1" type="ORF">DCAF_LOCUS17442</name>
</gene>
<accession>A0AAV1S0Z8</accession>
<dbReference type="AlphaFoldDB" id="A0AAV1S0Z8"/>
<name>A0AAV1S0Z8_9ROSI</name>
<evidence type="ECO:0000313" key="2">
    <source>
        <dbReference type="Proteomes" id="UP001314170"/>
    </source>
</evidence>
<dbReference type="EMBL" id="CAWUPB010001160">
    <property type="protein sequence ID" value="CAK7343694.1"/>
    <property type="molecule type" value="Genomic_DNA"/>
</dbReference>